<keyword evidence="3" id="KW-0456">Lyase</keyword>
<dbReference type="InterPro" id="IPR015421">
    <property type="entry name" value="PyrdxlP-dep_Trfase_major"/>
</dbReference>
<evidence type="ECO:0000259" key="2">
    <source>
        <dbReference type="Pfam" id="PF00155"/>
    </source>
</evidence>
<keyword evidence="1" id="KW-0663">Pyridoxal phosphate</keyword>
<dbReference type="CDD" id="cd00609">
    <property type="entry name" value="AAT_like"/>
    <property type="match status" value="1"/>
</dbReference>
<name>A0A923HQ39_9FIRM</name>
<evidence type="ECO:0000256" key="1">
    <source>
        <dbReference type="ARBA" id="ARBA00022898"/>
    </source>
</evidence>
<dbReference type="InterPro" id="IPR022518">
    <property type="entry name" value="Aspartate_4-decarboxylase"/>
</dbReference>
<keyword evidence="4" id="KW-1185">Reference proteome</keyword>
<dbReference type="PANTHER" id="PTHR43795:SF2">
    <property type="entry name" value="BIFUNCTIONAL ASPARTATE AMINOTRANSFERASE AND GLUTAMATE_ASPARTATE-PREPHENATE AMINOTRANSFERASE"/>
    <property type="match status" value="1"/>
</dbReference>
<keyword evidence="3" id="KW-0808">Transferase</keyword>
<dbReference type="Gene3D" id="1.10.20.110">
    <property type="match status" value="1"/>
</dbReference>
<evidence type="ECO:0000313" key="4">
    <source>
        <dbReference type="Proteomes" id="UP000616595"/>
    </source>
</evidence>
<dbReference type="EC" id="4.1.1.12" evidence="3"/>
<protein>
    <submittedName>
        <fullName evidence="3">Bifunctional aspartate transaminase/aspartate 4-decarboxylase</fullName>
        <ecNumber evidence="3">2.6.1.1</ecNumber>
        <ecNumber evidence="3">4.1.1.12</ecNumber>
    </submittedName>
</protein>
<proteinExistence type="predicted"/>
<evidence type="ECO:0000313" key="3">
    <source>
        <dbReference type="EMBL" id="MBC3886769.1"/>
    </source>
</evidence>
<comment type="caution">
    <text evidence="3">The sequence shown here is derived from an EMBL/GenBank/DDBJ whole genome shotgun (WGS) entry which is preliminary data.</text>
</comment>
<feature type="domain" description="Aminotransferase class I/classII large" evidence="2">
    <location>
        <begin position="156"/>
        <end position="513"/>
    </location>
</feature>
<dbReference type="SUPFAM" id="SSF53383">
    <property type="entry name" value="PLP-dependent transferases"/>
    <property type="match status" value="1"/>
</dbReference>
<reference evidence="3" key="2">
    <citation type="submission" date="2020-10" db="EMBL/GenBank/DDBJ databases">
        <title>Comparative genomics of the Acetobacterium genus.</title>
        <authorList>
            <person name="Marshall C."/>
            <person name="May H."/>
            <person name="Norman S."/>
        </authorList>
    </citation>
    <scope>NUCLEOTIDE SEQUENCE</scope>
    <source>
        <strain evidence="3">DER-2019</strain>
    </source>
</reference>
<dbReference type="NCBIfam" id="NF006755">
    <property type="entry name" value="PRK09275.1"/>
    <property type="match status" value="1"/>
</dbReference>
<dbReference type="AlphaFoldDB" id="A0A923HQ39"/>
<dbReference type="OrthoDB" id="9802328at2"/>
<dbReference type="NCBIfam" id="TIGR03801">
    <property type="entry name" value="asp_4_decarbox"/>
    <property type="match status" value="1"/>
</dbReference>
<dbReference type="Gene3D" id="3.40.640.10">
    <property type="entry name" value="Type I PLP-dependent aspartate aminotransferase-like (Major domain)"/>
    <property type="match status" value="1"/>
</dbReference>
<dbReference type="GO" id="GO:0006520">
    <property type="term" value="P:amino acid metabolic process"/>
    <property type="evidence" value="ECO:0007669"/>
    <property type="project" value="TreeGrafter"/>
</dbReference>
<dbReference type="InterPro" id="IPR050478">
    <property type="entry name" value="Ethylene_sulfur-biosynth"/>
</dbReference>
<dbReference type="EMBL" id="WJBD01000001">
    <property type="protein sequence ID" value="MBC3886769.1"/>
    <property type="molecule type" value="Genomic_DNA"/>
</dbReference>
<dbReference type="Pfam" id="PF00155">
    <property type="entry name" value="Aminotran_1_2"/>
    <property type="match status" value="1"/>
</dbReference>
<organism evidence="3 4">
    <name type="scientific">Acetobacterium paludosum</name>
    <dbReference type="NCBI Taxonomy" id="52693"/>
    <lineage>
        <taxon>Bacteria</taxon>
        <taxon>Bacillati</taxon>
        <taxon>Bacillota</taxon>
        <taxon>Clostridia</taxon>
        <taxon>Eubacteriales</taxon>
        <taxon>Eubacteriaceae</taxon>
        <taxon>Acetobacterium</taxon>
    </lineage>
</organism>
<dbReference type="InterPro" id="IPR015422">
    <property type="entry name" value="PyrdxlP-dep_Trfase_small"/>
</dbReference>
<dbReference type="GO" id="GO:0047688">
    <property type="term" value="F:aspartate 4-decarboxylase activity"/>
    <property type="evidence" value="ECO:0007669"/>
    <property type="project" value="UniProtKB-EC"/>
</dbReference>
<gene>
    <name evidence="3" type="ORF">GH810_00360</name>
</gene>
<dbReference type="InterPro" id="IPR015424">
    <property type="entry name" value="PyrdxlP-dep_Trfase"/>
</dbReference>
<dbReference type="EC" id="2.6.1.1" evidence="3"/>
<sequence length="532" mass="60220">MNTNQYEKKLEQLGAFEIASKMLKVAKNNENHNSFLNAGRGNPNWINTQARLAFTRFMAFGVKESERTMLEGNLAGYTTLDGISGRLNDFLDLSQKEDAFIQTFIDYGVDVLDIDRDALVKEFTDAIIGNNYPVPSRCLVNIEKIINVYLQDTLYNGVSLADSTQVFPTEGGTAAICYIFNSLKKNGLIQEGDRIAINMPIFTPYLQIPKLTNYKMVEVDLEAREDNDWEIPLGALDILEDESIKAFFLVNPSNPASRALDSKLLKRIKEICEKRRDLIIITDDVYGTFVDGFQTVYAVAPYNTLLVYSYSKLYGATGWRTGCIAMNKQNVFDDLIARLPEEKLKVLDKDYSIVTMEPRSFPFIERLTADSRSIGLYHTSGLSTPQQAMMALFSLTHLVCHDGDNYIESTKEIVAKRYHNLFEGLGIKEDNTRENAKYYALIDIYNLAERLYGENLATYIRKNFEEIDFLLNLAKEEGLVIMEGVGFAATPGTLRVSQANLADDAYPKIAKRIIELLKEYDDKMKTSLEEGH</sequence>
<dbReference type="RefSeq" id="WP_148565407.1">
    <property type="nucleotide sequence ID" value="NZ_RXYA01000001.1"/>
</dbReference>
<accession>A0A923HQ39</accession>
<dbReference type="GO" id="GO:0030170">
    <property type="term" value="F:pyridoxal phosphate binding"/>
    <property type="evidence" value="ECO:0007669"/>
    <property type="project" value="InterPro"/>
</dbReference>
<dbReference type="GO" id="GO:0004069">
    <property type="term" value="F:L-aspartate:2-oxoglutarate aminotransferase activity"/>
    <property type="evidence" value="ECO:0007669"/>
    <property type="project" value="UniProtKB-EC"/>
</dbReference>
<reference evidence="3" key="1">
    <citation type="submission" date="2019-10" db="EMBL/GenBank/DDBJ databases">
        <authorList>
            <person name="Ross D.E."/>
            <person name="Gulliver D."/>
        </authorList>
    </citation>
    <scope>NUCLEOTIDE SEQUENCE</scope>
    <source>
        <strain evidence="3">DER-2019</strain>
    </source>
</reference>
<dbReference type="InterPro" id="IPR004839">
    <property type="entry name" value="Aminotransferase_I/II_large"/>
</dbReference>
<dbReference type="Proteomes" id="UP000616595">
    <property type="component" value="Unassembled WGS sequence"/>
</dbReference>
<dbReference type="PANTHER" id="PTHR43795">
    <property type="entry name" value="BIFUNCTIONAL ASPARTATE AMINOTRANSFERASE AND GLUTAMATE/ASPARTATE-PREPHENATE AMINOTRANSFERASE-RELATED"/>
    <property type="match status" value="1"/>
</dbReference>
<dbReference type="Gene3D" id="3.90.1150.10">
    <property type="entry name" value="Aspartate Aminotransferase, domain 1"/>
    <property type="match status" value="1"/>
</dbReference>
<keyword evidence="3" id="KW-0032">Aminotransferase</keyword>